<dbReference type="SMART" id="SM00408">
    <property type="entry name" value="IGc2"/>
    <property type="match status" value="1"/>
</dbReference>
<dbReference type="InterPro" id="IPR036179">
    <property type="entry name" value="Ig-like_dom_sf"/>
</dbReference>
<keyword evidence="4" id="KW-0675">Receptor</keyword>
<dbReference type="Pfam" id="PF13895">
    <property type="entry name" value="Ig_2"/>
    <property type="match status" value="1"/>
</dbReference>
<dbReference type="InterPro" id="IPR003599">
    <property type="entry name" value="Ig_sub"/>
</dbReference>
<dbReference type="PROSITE" id="PS50835">
    <property type="entry name" value="IG_LIKE"/>
    <property type="match status" value="1"/>
</dbReference>
<feature type="transmembrane region" description="Helical" evidence="2">
    <location>
        <begin position="93"/>
        <end position="114"/>
    </location>
</feature>
<organism evidence="4 5">
    <name type="scientific">Anabarilius grahami</name>
    <name type="common">Kanglang fish</name>
    <name type="synonym">Barilius grahami</name>
    <dbReference type="NCBI Taxonomy" id="495550"/>
    <lineage>
        <taxon>Eukaryota</taxon>
        <taxon>Metazoa</taxon>
        <taxon>Chordata</taxon>
        <taxon>Craniata</taxon>
        <taxon>Vertebrata</taxon>
        <taxon>Euteleostomi</taxon>
        <taxon>Actinopterygii</taxon>
        <taxon>Neopterygii</taxon>
        <taxon>Teleostei</taxon>
        <taxon>Ostariophysi</taxon>
        <taxon>Cypriniformes</taxon>
        <taxon>Xenocyprididae</taxon>
        <taxon>Xenocypridinae</taxon>
        <taxon>Xenocypridinae incertae sedis</taxon>
        <taxon>Anabarilius</taxon>
    </lineage>
</organism>
<sequence>MSVSISPSGEKVSGDSVTLNCSSDSNPPALNFSWFKENETSAVGSGQSFSISSFNSSFSGRFYCEAQNKYGSQRSASVSLTVKGVQRAALHTVSGIMAGCGGLIFIIIIIIVFIKSLCGVWVFVSLVARVCVFPWIGLLVAVSWFSCFSLDYSLDFTHGLLHGLTDSALRSPFTTDLHRPSKSLCYRSPADCYVF</sequence>
<name>A0A3N0Z256_ANAGA</name>
<dbReference type="PANTHER" id="PTHR46013">
    <property type="entry name" value="VASCULAR CELL ADHESION MOLECULE 1"/>
    <property type="match status" value="1"/>
</dbReference>
<keyword evidence="2" id="KW-1133">Transmembrane helix</keyword>
<dbReference type="PANTHER" id="PTHR46013:SF4">
    <property type="entry name" value="B-CELL RECEPTOR CD22-RELATED"/>
    <property type="match status" value="1"/>
</dbReference>
<reference evidence="4 5" key="1">
    <citation type="submission" date="2018-10" db="EMBL/GenBank/DDBJ databases">
        <title>Genome assembly for a Yunnan-Guizhou Plateau 3E fish, Anabarilius grahami (Regan), and its evolutionary and genetic applications.</title>
        <authorList>
            <person name="Jiang W."/>
        </authorList>
    </citation>
    <scope>NUCLEOTIDE SEQUENCE [LARGE SCALE GENOMIC DNA]</scope>
    <source>
        <strain evidence="4">AG-KIZ</strain>
        <tissue evidence="4">Muscle</tissue>
    </source>
</reference>
<dbReference type="SMART" id="SM00409">
    <property type="entry name" value="IG"/>
    <property type="match status" value="1"/>
</dbReference>
<evidence type="ECO:0000256" key="1">
    <source>
        <dbReference type="SAM" id="MobiDB-lite"/>
    </source>
</evidence>
<evidence type="ECO:0000313" key="4">
    <source>
        <dbReference type="EMBL" id="ROL52018.1"/>
    </source>
</evidence>
<feature type="transmembrane region" description="Helical" evidence="2">
    <location>
        <begin position="120"/>
        <end position="145"/>
    </location>
</feature>
<gene>
    <name evidence="4" type="ORF">DPX16_23510</name>
</gene>
<accession>A0A3N0Z256</accession>
<dbReference type="InterPro" id="IPR013783">
    <property type="entry name" value="Ig-like_fold"/>
</dbReference>
<dbReference type="InterPro" id="IPR003598">
    <property type="entry name" value="Ig_sub2"/>
</dbReference>
<keyword evidence="2" id="KW-0472">Membrane</keyword>
<evidence type="ECO:0000256" key="2">
    <source>
        <dbReference type="SAM" id="Phobius"/>
    </source>
</evidence>
<proteinExistence type="predicted"/>
<dbReference type="Gene3D" id="2.60.40.10">
    <property type="entry name" value="Immunoglobulins"/>
    <property type="match status" value="1"/>
</dbReference>
<keyword evidence="2" id="KW-0812">Transmembrane</keyword>
<protein>
    <submittedName>
        <fullName evidence="4">B-cell receptor CD22</fullName>
    </submittedName>
</protein>
<dbReference type="AlphaFoldDB" id="A0A3N0Z256"/>
<dbReference type="OrthoDB" id="10039395at2759"/>
<feature type="region of interest" description="Disordered" evidence="1">
    <location>
        <begin position="1"/>
        <end position="20"/>
    </location>
</feature>
<evidence type="ECO:0000259" key="3">
    <source>
        <dbReference type="PROSITE" id="PS50835"/>
    </source>
</evidence>
<feature type="domain" description="Ig-like" evidence="3">
    <location>
        <begin position="1"/>
        <end position="79"/>
    </location>
</feature>
<dbReference type="InterPro" id="IPR007110">
    <property type="entry name" value="Ig-like_dom"/>
</dbReference>
<dbReference type="EMBL" id="RJVU01017965">
    <property type="protein sequence ID" value="ROL52018.1"/>
    <property type="molecule type" value="Genomic_DNA"/>
</dbReference>
<dbReference type="Proteomes" id="UP000281406">
    <property type="component" value="Unassembled WGS sequence"/>
</dbReference>
<keyword evidence="5" id="KW-1185">Reference proteome</keyword>
<evidence type="ECO:0000313" key="5">
    <source>
        <dbReference type="Proteomes" id="UP000281406"/>
    </source>
</evidence>
<dbReference type="SUPFAM" id="SSF48726">
    <property type="entry name" value="Immunoglobulin"/>
    <property type="match status" value="1"/>
</dbReference>
<comment type="caution">
    <text evidence="4">The sequence shown here is derived from an EMBL/GenBank/DDBJ whole genome shotgun (WGS) entry which is preliminary data.</text>
</comment>